<accession>A0A382LY21</accession>
<dbReference type="AlphaFoldDB" id="A0A382LY21"/>
<organism evidence="1">
    <name type="scientific">marine metagenome</name>
    <dbReference type="NCBI Taxonomy" id="408172"/>
    <lineage>
        <taxon>unclassified sequences</taxon>
        <taxon>metagenomes</taxon>
        <taxon>ecological metagenomes</taxon>
    </lineage>
</organism>
<feature type="non-terminal residue" evidence="1">
    <location>
        <position position="1"/>
    </location>
</feature>
<proteinExistence type="predicted"/>
<reference evidence="1" key="1">
    <citation type="submission" date="2018-05" db="EMBL/GenBank/DDBJ databases">
        <authorList>
            <person name="Lanie J.A."/>
            <person name="Ng W.-L."/>
            <person name="Kazmierczak K.M."/>
            <person name="Andrzejewski T.M."/>
            <person name="Davidsen T.M."/>
            <person name="Wayne K.J."/>
            <person name="Tettelin H."/>
            <person name="Glass J.I."/>
            <person name="Rusch D."/>
            <person name="Podicherti R."/>
            <person name="Tsui H.-C.T."/>
            <person name="Winkler M.E."/>
        </authorList>
    </citation>
    <scope>NUCLEOTIDE SEQUENCE</scope>
</reference>
<name>A0A382LY21_9ZZZZ</name>
<gene>
    <name evidence="1" type="ORF">METZ01_LOCUS294513</name>
</gene>
<evidence type="ECO:0000313" key="1">
    <source>
        <dbReference type="EMBL" id="SVC41659.1"/>
    </source>
</evidence>
<protein>
    <submittedName>
        <fullName evidence="1">Uncharacterized protein</fullName>
    </submittedName>
</protein>
<feature type="non-terminal residue" evidence="1">
    <location>
        <position position="38"/>
    </location>
</feature>
<dbReference type="EMBL" id="UINC01090054">
    <property type="protein sequence ID" value="SVC41659.1"/>
    <property type="molecule type" value="Genomic_DNA"/>
</dbReference>
<sequence length="38" mass="4004">VTVVCTDADVGDTGTVDGVIYTKRSKAQIDALVDAEDY</sequence>